<reference evidence="1 2" key="1">
    <citation type="submission" date="2016-01" db="EMBL/GenBank/DDBJ databases">
        <title>The new phylogeny of the genus Mycobacterium.</title>
        <authorList>
            <person name="Tarcisio F."/>
            <person name="Conor M."/>
            <person name="Antonella G."/>
            <person name="Elisabetta G."/>
            <person name="Giulia F.S."/>
            <person name="Sara T."/>
            <person name="Anna F."/>
            <person name="Clotilde B."/>
            <person name="Roberto B."/>
            <person name="Veronica D.S."/>
            <person name="Fabio R."/>
            <person name="Monica P."/>
            <person name="Olivier J."/>
            <person name="Enrico T."/>
            <person name="Nicola S."/>
        </authorList>
    </citation>
    <scope>NUCLEOTIDE SEQUENCE [LARGE SCALE GENOMIC DNA]</scope>
    <source>
        <strain evidence="1 2">DSM 44164</strain>
    </source>
</reference>
<dbReference type="AlphaFoldDB" id="A0A1X1Z113"/>
<evidence type="ECO:0000313" key="1">
    <source>
        <dbReference type="EMBL" id="ORW17023.1"/>
    </source>
</evidence>
<dbReference type="Proteomes" id="UP000193108">
    <property type="component" value="Unassembled WGS sequence"/>
</dbReference>
<organism evidence="1 2">
    <name type="scientific">Mycolicibacter nonchromogenicus</name>
    <name type="common">Mycobacterium nonchromogenicum</name>
    <dbReference type="NCBI Taxonomy" id="1782"/>
    <lineage>
        <taxon>Bacteria</taxon>
        <taxon>Bacillati</taxon>
        <taxon>Actinomycetota</taxon>
        <taxon>Actinomycetes</taxon>
        <taxon>Mycobacteriales</taxon>
        <taxon>Mycobacteriaceae</taxon>
        <taxon>Mycolicibacter</taxon>
    </lineage>
</organism>
<accession>A0A1X1Z113</accession>
<keyword evidence="2" id="KW-1185">Reference proteome</keyword>
<evidence type="ECO:0000313" key="2">
    <source>
        <dbReference type="Proteomes" id="UP000193108"/>
    </source>
</evidence>
<gene>
    <name evidence="1" type="ORF">AWC18_17490</name>
</gene>
<proteinExistence type="predicted"/>
<comment type="caution">
    <text evidence="1">The sequence shown here is derived from an EMBL/GenBank/DDBJ whole genome shotgun (WGS) entry which is preliminary data.</text>
</comment>
<dbReference type="STRING" id="1782.AWC18_17490"/>
<sequence>MRAAAEAGVMTGEAITATALVTATVATRREWSVGLTFMDDLRQGARACFIARSTLTLSDRNVRQF</sequence>
<name>A0A1X1Z113_MYCNO</name>
<dbReference type="EMBL" id="LQPI01000069">
    <property type="protein sequence ID" value="ORW17023.1"/>
    <property type="molecule type" value="Genomic_DNA"/>
</dbReference>
<protein>
    <submittedName>
        <fullName evidence="1">Uncharacterized protein</fullName>
    </submittedName>
</protein>